<keyword evidence="1" id="KW-0472">Membrane</keyword>
<evidence type="ECO:0000313" key="3">
    <source>
        <dbReference type="EMBL" id="OFV68522.1"/>
    </source>
</evidence>
<keyword evidence="4" id="KW-1185">Reference proteome</keyword>
<feature type="transmembrane region" description="Helical" evidence="1">
    <location>
        <begin position="67"/>
        <end position="100"/>
    </location>
</feature>
<evidence type="ECO:0000256" key="1">
    <source>
        <dbReference type="SAM" id="Phobius"/>
    </source>
</evidence>
<feature type="transmembrane region" description="Helical" evidence="1">
    <location>
        <begin position="254"/>
        <end position="276"/>
    </location>
</feature>
<dbReference type="STRING" id="1838285.SCAL_000198"/>
<dbReference type="Pfam" id="PF25231">
    <property type="entry name" value="DUF7847"/>
    <property type="match status" value="1"/>
</dbReference>
<organism evidence="3 4">
    <name type="scientific">Candidatus Syntropharchaeum caldarium</name>
    <dbReference type="NCBI Taxonomy" id="1838285"/>
    <lineage>
        <taxon>Archaea</taxon>
        <taxon>Methanobacteriati</taxon>
        <taxon>Methanobacteriota</taxon>
        <taxon>Stenosarchaea group</taxon>
        <taxon>Methanomicrobia</taxon>
        <taxon>Methanosarcinales</taxon>
        <taxon>ANME-2 cluster</taxon>
        <taxon>Candidatus Syntropharchaeum</taxon>
    </lineage>
</organism>
<accession>A0A1F2PCB1</accession>
<feature type="transmembrane region" description="Helical" evidence="1">
    <location>
        <begin position="129"/>
        <end position="151"/>
    </location>
</feature>
<protein>
    <recommendedName>
        <fullName evidence="2">DUF7847 domain-containing protein</fullName>
    </recommendedName>
</protein>
<dbReference type="InterPro" id="IPR057169">
    <property type="entry name" value="DUF7847"/>
</dbReference>
<reference evidence="3" key="1">
    <citation type="submission" date="2016-05" db="EMBL/GenBank/DDBJ databases">
        <title>Microbial consortia oxidize butane by reversing methanogenesis.</title>
        <authorList>
            <person name="Laso-Perez R."/>
            <person name="Richter M."/>
            <person name="Wegener G."/>
            <person name="Musat F."/>
        </authorList>
    </citation>
    <scope>NUCLEOTIDE SEQUENCE [LARGE SCALE GENOMIC DNA]</scope>
    <source>
        <strain evidence="3">BOX2</strain>
    </source>
</reference>
<feature type="domain" description="DUF7847" evidence="2">
    <location>
        <begin position="52"/>
        <end position="280"/>
    </location>
</feature>
<gene>
    <name evidence="3" type="ORF">SCAL_000198</name>
</gene>
<comment type="caution">
    <text evidence="3">The sequence shown here is derived from an EMBL/GenBank/DDBJ whole genome shotgun (WGS) entry which is preliminary data.</text>
</comment>
<proteinExistence type="predicted"/>
<name>A0A1F2PCB1_9EURY</name>
<dbReference type="Proteomes" id="UP000186940">
    <property type="component" value="Unassembled WGS sequence"/>
</dbReference>
<dbReference type="EMBL" id="LYOS01000001">
    <property type="protein sequence ID" value="OFV68522.1"/>
    <property type="molecule type" value="Genomic_DNA"/>
</dbReference>
<feature type="transmembrane region" description="Helical" evidence="1">
    <location>
        <begin position="158"/>
        <end position="180"/>
    </location>
</feature>
<sequence length="298" mass="32632">MTDLGRILGDGFETWKQNLNLAVPFILEQILIWVMLVIAILVAFFTAFASIIPYLEKLGPEPAPEALFELWTVVAPFIGIFLIGVLIISILLMLVDAFIWAGAVGMAKLAIETGECRIGDMFDYGKKHFLAVFISNILVGIAFLLGFLALVPGVVVMATSVVGVMLLVLGALIMILYQIFVALSFYLARFAIVVDGVGAIEGMKRSYRVFKSNKLDMLLLGVILFAAVFVVEISYVIILMLASVIPVIGGALQMILQIAFSLIVIPMLIALMVVWLTEFYIDRSAHLHSPETMITGDI</sequence>
<keyword evidence="1" id="KW-1133">Transmembrane helix</keyword>
<evidence type="ECO:0000259" key="2">
    <source>
        <dbReference type="Pfam" id="PF25231"/>
    </source>
</evidence>
<feature type="transmembrane region" description="Helical" evidence="1">
    <location>
        <begin position="30"/>
        <end position="55"/>
    </location>
</feature>
<keyword evidence="1" id="KW-0812">Transmembrane</keyword>
<evidence type="ECO:0000313" key="4">
    <source>
        <dbReference type="Proteomes" id="UP000186940"/>
    </source>
</evidence>
<dbReference type="AlphaFoldDB" id="A0A1F2PCB1"/>
<feature type="transmembrane region" description="Helical" evidence="1">
    <location>
        <begin position="215"/>
        <end position="248"/>
    </location>
</feature>